<gene>
    <name evidence="2" type="ORF">KIPB_006774</name>
</gene>
<feature type="chain" id="PRO_5039922215" evidence="1">
    <location>
        <begin position="26"/>
        <end position="296"/>
    </location>
</feature>
<organism evidence="2 3">
    <name type="scientific">Kipferlia bialata</name>
    <dbReference type="NCBI Taxonomy" id="797122"/>
    <lineage>
        <taxon>Eukaryota</taxon>
        <taxon>Metamonada</taxon>
        <taxon>Carpediemonas-like organisms</taxon>
        <taxon>Kipferlia</taxon>
    </lineage>
</organism>
<dbReference type="EMBL" id="BDIP01001790">
    <property type="protein sequence ID" value="GIQ85146.1"/>
    <property type="molecule type" value="Genomic_DNA"/>
</dbReference>
<keyword evidence="3" id="KW-1185">Reference proteome</keyword>
<evidence type="ECO:0000313" key="3">
    <source>
        <dbReference type="Proteomes" id="UP000265618"/>
    </source>
</evidence>
<evidence type="ECO:0000256" key="1">
    <source>
        <dbReference type="SAM" id="SignalP"/>
    </source>
</evidence>
<dbReference type="AlphaFoldDB" id="A0A9K3CZC4"/>
<sequence>MQLSRLQESAMNALVLCCILVVTAATTIGHSSYGMRYEMLDESDLCTGNIDAWGGFEPSYSSQLNEKGITTDICPNVSDSASCCSSLSYIAIEDHYLFVKNVAQTVLYGGILIGADQDNASVVNFCHDYKTYTDQVVLDNIDFWDHYCTQFNSLHDMFEDYLNRTLASSLGCDTALSEYIAGMLCLPCDPNWSDYYELDQMTPHKQRHLYTLSSDTEDWMGDKCQKICKMNTSIMSDWETYVNTFCNIDAYDPSSVPGMINSLSHSKCVNEHINRVQFDVDCSFEGTAEWITSNLQ</sequence>
<feature type="non-terminal residue" evidence="2">
    <location>
        <position position="296"/>
    </location>
</feature>
<name>A0A9K3CZC4_9EUKA</name>
<reference evidence="2 3" key="1">
    <citation type="journal article" date="2018" name="PLoS ONE">
        <title>The draft genome of Kipferlia bialata reveals reductive genome evolution in fornicate parasites.</title>
        <authorList>
            <person name="Tanifuji G."/>
            <person name="Takabayashi S."/>
            <person name="Kume K."/>
            <person name="Takagi M."/>
            <person name="Nakayama T."/>
            <person name="Kamikawa R."/>
            <person name="Inagaki Y."/>
            <person name="Hashimoto T."/>
        </authorList>
    </citation>
    <scope>NUCLEOTIDE SEQUENCE [LARGE SCALE GENOMIC DNA]</scope>
    <source>
        <strain evidence="2">NY0173</strain>
    </source>
</reference>
<proteinExistence type="predicted"/>
<comment type="caution">
    <text evidence="2">The sequence shown here is derived from an EMBL/GenBank/DDBJ whole genome shotgun (WGS) entry which is preliminary data.</text>
</comment>
<evidence type="ECO:0000313" key="2">
    <source>
        <dbReference type="EMBL" id="GIQ85146.1"/>
    </source>
</evidence>
<dbReference type="Proteomes" id="UP000265618">
    <property type="component" value="Unassembled WGS sequence"/>
</dbReference>
<accession>A0A9K3CZC4</accession>
<feature type="signal peptide" evidence="1">
    <location>
        <begin position="1"/>
        <end position="25"/>
    </location>
</feature>
<keyword evidence="1" id="KW-0732">Signal</keyword>
<protein>
    <submittedName>
        <fullName evidence="2">Uncharacterized protein</fullName>
    </submittedName>
</protein>